<dbReference type="Gene3D" id="3.40.50.150">
    <property type="entry name" value="Vaccinia Virus protein VP39"/>
    <property type="match status" value="1"/>
</dbReference>
<dbReference type="CDD" id="cd02440">
    <property type="entry name" value="AdoMet_MTases"/>
    <property type="match status" value="1"/>
</dbReference>
<evidence type="ECO:0000256" key="4">
    <source>
        <dbReference type="ARBA" id="ARBA00022679"/>
    </source>
</evidence>
<proteinExistence type="inferred from homology"/>
<evidence type="ECO:0000256" key="5">
    <source>
        <dbReference type="ARBA" id="ARBA00022691"/>
    </source>
</evidence>
<comment type="subcellular location">
    <subcellularLocation>
        <location evidence="7">Cytoplasm</location>
    </subcellularLocation>
</comment>
<comment type="similarity">
    <text evidence="7">Belongs to the class I-like SAM-binding methyltransferase superfamily. rRNA adenine N(6)-methyltransferase family. RsmA subfamily.</text>
</comment>
<dbReference type="SUPFAM" id="SSF53335">
    <property type="entry name" value="S-adenosyl-L-methionine-dependent methyltransferases"/>
    <property type="match status" value="1"/>
</dbReference>
<feature type="binding site" evidence="7 8">
    <location>
        <position position="103"/>
    </location>
    <ligand>
        <name>S-adenosyl-L-methionine</name>
        <dbReference type="ChEBI" id="CHEBI:59789"/>
    </ligand>
</feature>
<evidence type="ECO:0000313" key="10">
    <source>
        <dbReference type="EMBL" id="KKR02610.1"/>
    </source>
</evidence>
<dbReference type="GO" id="GO:0052908">
    <property type="term" value="F:16S rRNA (adenine(1518)-N(6)/adenine(1519)-N(6))-dimethyltransferase activity"/>
    <property type="evidence" value="ECO:0007669"/>
    <property type="project" value="UniProtKB-EC"/>
</dbReference>
<keyword evidence="2 7" id="KW-0698">rRNA processing</keyword>
<evidence type="ECO:0000256" key="2">
    <source>
        <dbReference type="ARBA" id="ARBA00022552"/>
    </source>
</evidence>
<dbReference type="PROSITE" id="PS01131">
    <property type="entry name" value="RRNA_A_DIMETH"/>
    <property type="match status" value="1"/>
</dbReference>
<evidence type="ECO:0000256" key="3">
    <source>
        <dbReference type="ARBA" id="ARBA00022603"/>
    </source>
</evidence>
<keyword evidence="3 7" id="KW-0489">Methyltransferase</keyword>
<dbReference type="PROSITE" id="PS51689">
    <property type="entry name" value="SAM_RNA_A_N6_MT"/>
    <property type="match status" value="1"/>
</dbReference>
<feature type="binding site" evidence="7 8">
    <location>
        <position position="60"/>
    </location>
    <ligand>
        <name>S-adenosyl-L-methionine</name>
        <dbReference type="ChEBI" id="CHEBI:59789"/>
    </ligand>
</feature>
<dbReference type="PANTHER" id="PTHR11727:SF7">
    <property type="entry name" value="DIMETHYLADENOSINE TRANSFERASE-RELATED"/>
    <property type="match status" value="1"/>
</dbReference>
<dbReference type="InterPro" id="IPR029063">
    <property type="entry name" value="SAM-dependent_MTases_sf"/>
</dbReference>
<keyword evidence="6 7" id="KW-0694">RNA-binding</keyword>
<comment type="caution">
    <text evidence="10">The sequence shown here is derived from an EMBL/GenBank/DDBJ whole genome shotgun (WGS) entry which is preliminary data.</text>
</comment>
<dbReference type="GO" id="GO:0003723">
    <property type="term" value="F:RNA binding"/>
    <property type="evidence" value="ECO:0007669"/>
    <property type="project" value="UniProtKB-UniRule"/>
</dbReference>
<keyword evidence="1 7" id="KW-0963">Cytoplasm</keyword>
<evidence type="ECO:0000256" key="8">
    <source>
        <dbReference type="PROSITE-ProRule" id="PRU01026"/>
    </source>
</evidence>
<dbReference type="InterPro" id="IPR020598">
    <property type="entry name" value="rRNA_Ade_methylase_Trfase_N"/>
</dbReference>
<dbReference type="Gene3D" id="1.10.8.100">
    <property type="entry name" value="Ribosomal RNA adenine dimethylase-like, domain 2"/>
    <property type="match status" value="1"/>
</dbReference>
<keyword evidence="4 7" id="KW-0808">Transferase</keyword>
<dbReference type="PANTHER" id="PTHR11727">
    <property type="entry name" value="DIMETHYLADENOSINE TRANSFERASE"/>
    <property type="match status" value="1"/>
</dbReference>
<feature type="binding site" evidence="7 8">
    <location>
        <position position="14"/>
    </location>
    <ligand>
        <name>S-adenosyl-L-methionine</name>
        <dbReference type="ChEBI" id="CHEBI:59789"/>
    </ligand>
</feature>
<reference evidence="10 11" key="1">
    <citation type="journal article" date="2015" name="Nature">
        <title>rRNA introns, odd ribosomes, and small enigmatic genomes across a large radiation of phyla.</title>
        <authorList>
            <person name="Brown C.T."/>
            <person name="Hug L.A."/>
            <person name="Thomas B.C."/>
            <person name="Sharon I."/>
            <person name="Castelle C.J."/>
            <person name="Singh A."/>
            <person name="Wilkins M.J."/>
            <person name="Williams K.H."/>
            <person name="Banfield J.F."/>
        </authorList>
    </citation>
    <scope>NUCLEOTIDE SEQUENCE [LARGE SCALE GENOMIC DNA]</scope>
    <source>
        <strain evidence="11">GW2011_GWA1_39_13</strain>
    </source>
</reference>
<dbReference type="Pfam" id="PF00398">
    <property type="entry name" value="RrnaAD"/>
    <property type="match status" value="1"/>
</dbReference>
<gene>
    <name evidence="7" type="primary">rsmA</name>
    <name evidence="7" type="synonym">ksgA</name>
    <name evidence="10" type="ORF">UT29_C0001G0090</name>
</gene>
<sequence>MEINPKKSLGQNFLINAGVLEKIVDAAEITKEDTVLEVGPGTGNLTKLISERAGSVVAIEKDYRLIEDLKLKFPAIKLIEDDILKFKPEEHGLKDNAYKIVANIPYYLTSNLLRIIFEKWPRPKLIVLTIQKEVAQRIIAKSPDMNLLALSIQLYSEPKIIGYISKGSFRPIPKVDSAIIKLTPKEGTNTEDNEKVIEVAKKAFAGKRKQLQNTLSEINLESLGINPKSRPEELSISDWLKMAEDSF</sequence>
<name>A0A0G0PWU2_YANXG</name>
<dbReference type="InterPro" id="IPR001737">
    <property type="entry name" value="KsgA/Erm"/>
</dbReference>
<evidence type="ECO:0000259" key="9">
    <source>
        <dbReference type="SMART" id="SM00650"/>
    </source>
</evidence>
<feature type="binding site" evidence="7 8">
    <location>
        <position position="82"/>
    </location>
    <ligand>
        <name>S-adenosyl-L-methionine</name>
        <dbReference type="ChEBI" id="CHEBI:59789"/>
    </ligand>
</feature>
<evidence type="ECO:0000256" key="1">
    <source>
        <dbReference type="ARBA" id="ARBA00022490"/>
    </source>
</evidence>
<dbReference type="InterPro" id="IPR011530">
    <property type="entry name" value="rRNA_adenine_dimethylase"/>
</dbReference>
<dbReference type="HAMAP" id="MF_00607">
    <property type="entry name" value="16SrRNA_methyltr_A"/>
    <property type="match status" value="1"/>
</dbReference>
<protein>
    <recommendedName>
        <fullName evidence="7">Ribosomal RNA small subunit methyltransferase A</fullName>
        <ecNumber evidence="7">2.1.1.182</ecNumber>
    </recommendedName>
    <alternativeName>
        <fullName evidence="7">16S rRNA (adenine(1518)-N(6)/adenine(1519)-N(6))-dimethyltransferase</fullName>
    </alternativeName>
    <alternativeName>
        <fullName evidence="7">16S rRNA dimethyladenosine transferase</fullName>
    </alternativeName>
    <alternativeName>
        <fullName evidence="7">16S rRNA dimethylase</fullName>
    </alternativeName>
    <alternativeName>
        <fullName evidence="7">S-adenosylmethionine-6-N', N'-adenosyl(rRNA) dimethyltransferase</fullName>
    </alternativeName>
</protein>
<dbReference type="EMBL" id="LBWF01000001">
    <property type="protein sequence ID" value="KKR02610.1"/>
    <property type="molecule type" value="Genomic_DNA"/>
</dbReference>
<evidence type="ECO:0000313" key="11">
    <source>
        <dbReference type="Proteomes" id="UP000034845"/>
    </source>
</evidence>
<comment type="function">
    <text evidence="7">Specifically dimethylates two adjacent adenosines (A1518 and A1519) in the loop of a conserved hairpin near the 3'-end of 16S rRNA in the 30S particle. May play a critical role in biogenesis of 30S subunits.</text>
</comment>
<dbReference type="EC" id="2.1.1.182" evidence="7"/>
<accession>A0A0G0PWU2</accession>
<feature type="binding site" evidence="7 8">
    <location>
        <position position="39"/>
    </location>
    <ligand>
        <name>S-adenosyl-L-methionine</name>
        <dbReference type="ChEBI" id="CHEBI:59789"/>
    </ligand>
</feature>
<dbReference type="SMART" id="SM00650">
    <property type="entry name" value="rADc"/>
    <property type="match status" value="1"/>
</dbReference>
<feature type="binding site" evidence="7 8">
    <location>
        <position position="12"/>
    </location>
    <ligand>
        <name>S-adenosyl-L-methionine</name>
        <dbReference type="ChEBI" id="CHEBI:59789"/>
    </ligand>
</feature>
<dbReference type="InterPro" id="IPR023165">
    <property type="entry name" value="rRNA_Ade_diMease-like_C"/>
</dbReference>
<dbReference type="NCBIfam" id="TIGR00755">
    <property type="entry name" value="ksgA"/>
    <property type="match status" value="1"/>
</dbReference>
<comment type="catalytic activity">
    <reaction evidence="7">
        <text>adenosine(1518)/adenosine(1519) in 16S rRNA + 4 S-adenosyl-L-methionine = N(6)-dimethyladenosine(1518)/N(6)-dimethyladenosine(1519) in 16S rRNA + 4 S-adenosyl-L-homocysteine + 4 H(+)</text>
        <dbReference type="Rhea" id="RHEA:19609"/>
        <dbReference type="Rhea" id="RHEA-COMP:10232"/>
        <dbReference type="Rhea" id="RHEA-COMP:10233"/>
        <dbReference type="ChEBI" id="CHEBI:15378"/>
        <dbReference type="ChEBI" id="CHEBI:57856"/>
        <dbReference type="ChEBI" id="CHEBI:59789"/>
        <dbReference type="ChEBI" id="CHEBI:74411"/>
        <dbReference type="ChEBI" id="CHEBI:74493"/>
        <dbReference type="EC" id="2.1.1.182"/>
    </reaction>
</comment>
<dbReference type="GO" id="GO:0005829">
    <property type="term" value="C:cytosol"/>
    <property type="evidence" value="ECO:0007669"/>
    <property type="project" value="TreeGrafter"/>
</dbReference>
<feature type="domain" description="Ribosomal RNA adenine methylase transferase N-terminal" evidence="9">
    <location>
        <begin position="19"/>
        <end position="186"/>
    </location>
</feature>
<dbReference type="Proteomes" id="UP000034845">
    <property type="component" value="Unassembled WGS sequence"/>
</dbReference>
<dbReference type="InterPro" id="IPR020596">
    <property type="entry name" value="rRNA_Ade_Mease_Trfase_CS"/>
</dbReference>
<evidence type="ECO:0000256" key="7">
    <source>
        <dbReference type="HAMAP-Rule" id="MF_00607"/>
    </source>
</evidence>
<evidence type="ECO:0000256" key="6">
    <source>
        <dbReference type="ARBA" id="ARBA00022884"/>
    </source>
</evidence>
<dbReference type="AlphaFoldDB" id="A0A0G0PWU2"/>
<dbReference type="PATRIC" id="fig|1619019.3.peg.92"/>
<organism evidence="10 11">
    <name type="scientific">Yanofskybacteria sp. (strain GW2011_GWA1_39_13)</name>
    <dbReference type="NCBI Taxonomy" id="1619019"/>
    <lineage>
        <taxon>Bacteria</taxon>
        <taxon>Candidatus Yanofskyibacteriota</taxon>
    </lineage>
</organism>
<keyword evidence="5 7" id="KW-0949">S-adenosyl-L-methionine</keyword>